<dbReference type="InterPro" id="IPR044876">
    <property type="entry name" value="HRDC_dom_sf"/>
</dbReference>
<accession>A0A5E4LR08</accession>
<dbReference type="Gene3D" id="6.10.140.10">
    <property type="match status" value="1"/>
</dbReference>
<dbReference type="InterPro" id="IPR010997">
    <property type="entry name" value="HRDC-like_sf"/>
</dbReference>
<comment type="caution">
    <text evidence="1">The sequence shown here is derived from an EMBL/GenBank/DDBJ whole genome shotgun (WGS) entry which is preliminary data.</text>
</comment>
<dbReference type="GO" id="GO:0000166">
    <property type="term" value="F:nucleotide binding"/>
    <property type="evidence" value="ECO:0007669"/>
    <property type="project" value="InterPro"/>
</dbReference>
<organism evidence="1 2">
    <name type="scientific">Candidatus Bilamarchaeum dharawalense</name>
    <dbReference type="NCBI Taxonomy" id="2885759"/>
    <lineage>
        <taxon>Archaea</taxon>
        <taxon>Candidatus Micrarchaeota</taxon>
        <taxon>Candidatus Micrarchaeia</taxon>
        <taxon>Candidatus Anstonellales</taxon>
        <taxon>Candidatus Bilamarchaeaceae</taxon>
        <taxon>Candidatus Bilamarchaeum</taxon>
    </lineage>
</organism>
<protein>
    <submittedName>
        <fullName evidence="1">RNA polymerase Rpb4</fullName>
    </submittedName>
</protein>
<sequence>MEIKSSKPVSLSEAKTILSKRKGDGELGYEQSQALENTERFAIAEEDKAKKIIENLRKHEKISADLAVKIVDIRPATSATLRAILVKDRVEMSDEEVEKILKELA</sequence>
<dbReference type="PIRSF" id="PIRSF005053">
    <property type="entry name" value="RNA_pol_F_arch"/>
    <property type="match status" value="1"/>
</dbReference>
<dbReference type="GO" id="GO:0006352">
    <property type="term" value="P:DNA-templated transcription initiation"/>
    <property type="evidence" value="ECO:0007669"/>
    <property type="project" value="InterPro"/>
</dbReference>
<reference evidence="1 2" key="1">
    <citation type="submission" date="2019-08" db="EMBL/GenBank/DDBJ databases">
        <authorList>
            <person name="Vazquez-Campos X."/>
        </authorList>
    </citation>
    <scope>NUCLEOTIDE SEQUENCE [LARGE SCALE GENOMIC DNA]</scope>
    <source>
        <strain evidence="1">LFW-283_2</strain>
    </source>
</reference>
<gene>
    <name evidence="1" type="ORF">LFW2832_01024</name>
</gene>
<dbReference type="Pfam" id="PF03874">
    <property type="entry name" value="RNA_pol_Rpb4"/>
    <property type="match status" value="1"/>
</dbReference>
<dbReference type="EMBL" id="CABMJJ010000009">
    <property type="protein sequence ID" value="VVC04535.1"/>
    <property type="molecule type" value="Genomic_DNA"/>
</dbReference>
<dbReference type="PANTHER" id="PTHR39646">
    <property type="entry name" value="RNA POLYMERASE RPB4"/>
    <property type="match status" value="1"/>
</dbReference>
<dbReference type="PANTHER" id="PTHR39646:SF1">
    <property type="entry name" value="DNA-DIRECTED RNA POLYMERASE SUBUNIT RPO4"/>
    <property type="match status" value="1"/>
</dbReference>
<dbReference type="Proteomes" id="UP000789941">
    <property type="component" value="Unassembled WGS sequence"/>
</dbReference>
<dbReference type="SUPFAM" id="SSF47819">
    <property type="entry name" value="HRDC-like"/>
    <property type="match status" value="1"/>
</dbReference>
<proteinExistence type="predicted"/>
<dbReference type="InterPro" id="IPR010924">
    <property type="entry name" value="Rpo4"/>
</dbReference>
<evidence type="ECO:0000313" key="1">
    <source>
        <dbReference type="EMBL" id="VVC04535.1"/>
    </source>
</evidence>
<evidence type="ECO:0000313" key="2">
    <source>
        <dbReference type="Proteomes" id="UP000789941"/>
    </source>
</evidence>
<dbReference type="Gene3D" id="1.10.150.80">
    <property type="entry name" value="HRDC domain"/>
    <property type="match status" value="1"/>
</dbReference>
<dbReference type="GO" id="GO:0030880">
    <property type="term" value="C:RNA polymerase complex"/>
    <property type="evidence" value="ECO:0007669"/>
    <property type="project" value="InterPro"/>
</dbReference>
<name>A0A5E4LR08_9ARCH</name>
<dbReference type="AlphaFoldDB" id="A0A5E4LR08"/>
<dbReference type="InterPro" id="IPR005574">
    <property type="entry name" value="Rpb4/RPC9"/>
</dbReference>